<sequence length="242" mass="27782">MKGLHRIIVHLVALLTVKFLLVSLLFVASLFVLFHLIHDVFADRDTGFDALLFAFTDRIASPAMTRAMHLISFLGSARYLVIMPAILALLFSFYRDMRWNGLRVLVISFSTSLLNELLKHYYERPRPFLTPLEITGFSFPSGHTMNGGVFHGLLLYIIWTTVRNKVWRWVLSVFFTLAVILVGFSRIYLRMHYATDVAAGYLVGILWLILSLYLMSRLEHFYVSKYKKRANSKAVAAAKKQA</sequence>
<feature type="transmembrane region" description="Helical" evidence="1">
    <location>
        <begin position="7"/>
        <end position="37"/>
    </location>
</feature>
<dbReference type="InterPro" id="IPR036938">
    <property type="entry name" value="PAP2/HPO_sf"/>
</dbReference>
<feature type="transmembrane region" description="Helical" evidence="1">
    <location>
        <begin position="70"/>
        <end position="94"/>
    </location>
</feature>
<evidence type="ECO:0000313" key="3">
    <source>
        <dbReference type="EMBL" id="PTX18235.1"/>
    </source>
</evidence>
<dbReference type="Pfam" id="PF01569">
    <property type="entry name" value="PAP2"/>
    <property type="match status" value="1"/>
</dbReference>
<feature type="transmembrane region" description="Helical" evidence="1">
    <location>
        <begin position="166"/>
        <end position="185"/>
    </location>
</feature>
<dbReference type="Proteomes" id="UP000244225">
    <property type="component" value="Unassembled WGS sequence"/>
</dbReference>
<feature type="domain" description="Phosphatidic acid phosphatase type 2/haloperoxidase" evidence="2">
    <location>
        <begin position="100"/>
        <end position="212"/>
    </location>
</feature>
<reference evidence="3 4" key="1">
    <citation type="submission" date="2018-04" db="EMBL/GenBank/DDBJ databases">
        <title>Genomic Encyclopedia of Archaeal and Bacterial Type Strains, Phase II (KMG-II): from individual species to whole genera.</title>
        <authorList>
            <person name="Goeker M."/>
        </authorList>
    </citation>
    <scope>NUCLEOTIDE SEQUENCE [LARGE SCALE GENOMIC DNA]</scope>
    <source>
        <strain evidence="3 4">DSM 100162</strain>
    </source>
</reference>
<dbReference type="PANTHER" id="PTHR14969:SF13">
    <property type="entry name" value="AT30094P"/>
    <property type="match status" value="1"/>
</dbReference>
<evidence type="ECO:0000259" key="2">
    <source>
        <dbReference type="SMART" id="SM00014"/>
    </source>
</evidence>
<keyword evidence="1" id="KW-0812">Transmembrane</keyword>
<keyword evidence="4" id="KW-1185">Reference proteome</keyword>
<dbReference type="CDD" id="cd03392">
    <property type="entry name" value="PAP2_like_2"/>
    <property type="match status" value="1"/>
</dbReference>
<organism evidence="3 4">
    <name type="scientific">Pontibacter mucosus</name>
    <dbReference type="NCBI Taxonomy" id="1649266"/>
    <lineage>
        <taxon>Bacteria</taxon>
        <taxon>Pseudomonadati</taxon>
        <taxon>Bacteroidota</taxon>
        <taxon>Cytophagia</taxon>
        <taxon>Cytophagales</taxon>
        <taxon>Hymenobacteraceae</taxon>
        <taxon>Pontibacter</taxon>
    </lineage>
</organism>
<dbReference type="Gene3D" id="1.20.144.10">
    <property type="entry name" value="Phosphatidic acid phosphatase type 2/haloperoxidase"/>
    <property type="match status" value="2"/>
</dbReference>
<dbReference type="SMART" id="SM00014">
    <property type="entry name" value="acidPPc"/>
    <property type="match status" value="1"/>
</dbReference>
<dbReference type="RefSeq" id="WP_108212121.1">
    <property type="nucleotide sequence ID" value="NZ_QBKI01000006.1"/>
</dbReference>
<keyword evidence="1" id="KW-0472">Membrane</keyword>
<dbReference type="SUPFAM" id="SSF48317">
    <property type="entry name" value="Acid phosphatase/Vanadium-dependent haloperoxidase"/>
    <property type="match status" value="1"/>
</dbReference>
<dbReference type="PANTHER" id="PTHR14969">
    <property type="entry name" value="SPHINGOSINE-1-PHOSPHATE PHOSPHOHYDROLASE"/>
    <property type="match status" value="1"/>
</dbReference>
<protein>
    <submittedName>
        <fullName evidence="3">Undecaprenyl-diphosphatase</fullName>
    </submittedName>
</protein>
<dbReference type="OrthoDB" id="9773582at2"/>
<dbReference type="AlphaFoldDB" id="A0A2T5YFY2"/>
<feature type="transmembrane region" description="Helical" evidence="1">
    <location>
        <begin position="101"/>
        <end position="122"/>
    </location>
</feature>
<name>A0A2T5YFY2_9BACT</name>
<feature type="transmembrane region" description="Helical" evidence="1">
    <location>
        <begin position="142"/>
        <end position="159"/>
    </location>
</feature>
<keyword evidence="1" id="KW-1133">Transmembrane helix</keyword>
<evidence type="ECO:0000256" key="1">
    <source>
        <dbReference type="SAM" id="Phobius"/>
    </source>
</evidence>
<gene>
    <name evidence="3" type="ORF">C8N40_10634</name>
</gene>
<dbReference type="EMBL" id="QBKI01000006">
    <property type="protein sequence ID" value="PTX18235.1"/>
    <property type="molecule type" value="Genomic_DNA"/>
</dbReference>
<accession>A0A2T5YFY2</accession>
<evidence type="ECO:0000313" key="4">
    <source>
        <dbReference type="Proteomes" id="UP000244225"/>
    </source>
</evidence>
<proteinExistence type="predicted"/>
<comment type="caution">
    <text evidence="3">The sequence shown here is derived from an EMBL/GenBank/DDBJ whole genome shotgun (WGS) entry which is preliminary data.</text>
</comment>
<dbReference type="InterPro" id="IPR000326">
    <property type="entry name" value="PAP2/HPO"/>
</dbReference>
<feature type="transmembrane region" description="Helical" evidence="1">
    <location>
        <begin position="197"/>
        <end position="215"/>
    </location>
</feature>